<sequence>MNLGPVFPVLDFAGTFVFALSGSIAAARKNMDVYGSVILAIVTALGGGMIRDVLLGRTPPGAFQDIGYLVVAFAGSLSVFFLYDTISRLHHPLRVLDALGLGAFTVIGVTIAVEQGATWFGAILLGIMSGTGGGMIRDVLSQEVPLVLQREVYAVASLVGALLNVVLLRIGLAPAASALISAGVISGIRILSVEYDWHLPRAAWQKPKE</sequence>
<evidence type="ECO:0000256" key="4">
    <source>
        <dbReference type="ARBA" id="ARBA00022692"/>
    </source>
</evidence>
<proteinExistence type="inferred from homology"/>
<feature type="domain" description="Glycine transporter" evidence="8">
    <location>
        <begin position="9"/>
        <end position="83"/>
    </location>
</feature>
<evidence type="ECO:0000256" key="3">
    <source>
        <dbReference type="ARBA" id="ARBA00022475"/>
    </source>
</evidence>
<name>A0A098QWN0_9SPIO</name>
<dbReference type="OrthoDB" id="369092at2"/>
<evidence type="ECO:0000313" key="10">
    <source>
        <dbReference type="Proteomes" id="UP000029692"/>
    </source>
</evidence>
<keyword evidence="10" id="KW-1185">Reference proteome</keyword>
<gene>
    <name evidence="9" type="ORF">DC28_09260</name>
</gene>
<dbReference type="PANTHER" id="PTHR30506">
    <property type="entry name" value="INNER MEMBRANE PROTEIN"/>
    <property type="match status" value="1"/>
</dbReference>
<evidence type="ECO:0000259" key="8">
    <source>
        <dbReference type="Pfam" id="PF03458"/>
    </source>
</evidence>
<feature type="transmembrane region" description="Helical" evidence="7">
    <location>
        <begin position="33"/>
        <end position="54"/>
    </location>
</feature>
<evidence type="ECO:0000313" key="9">
    <source>
        <dbReference type="EMBL" id="KGE71971.1"/>
    </source>
</evidence>
<feature type="transmembrane region" description="Helical" evidence="7">
    <location>
        <begin position="119"/>
        <end position="140"/>
    </location>
</feature>
<protein>
    <recommendedName>
        <fullName evidence="8">Glycine transporter domain-containing protein</fullName>
    </recommendedName>
</protein>
<organism evidence="9 10">
    <name type="scientific">Spirochaeta lutea</name>
    <dbReference type="NCBI Taxonomy" id="1480694"/>
    <lineage>
        <taxon>Bacteria</taxon>
        <taxon>Pseudomonadati</taxon>
        <taxon>Spirochaetota</taxon>
        <taxon>Spirochaetia</taxon>
        <taxon>Spirochaetales</taxon>
        <taxon>Spirochaetaceae</taxon>
        <taxon>Spirochaeta</taxon>
    </lineage>
</organism>
<keyword evidence="3" id="KW-1003">Cell membrane</keyword>
<comment type="subcellular location">
    <subcellularLocation>
        <location evidence="1">Cell membrane</location>
        <topology evidence="1">Multi-pass membrane protein</topology>
    </subcellularLocation>
</comment>
<evidence type="ECO:0000256" key="7">
    <source>
        <dbReference type="SAM" id="Phobius"/>
    </source>
</evidence>
<dbReference type="STRING" id="1480694.DC28_09260"/>
<dbReference type="RefSeq" id="WP_037547873.1">
    <property type="nucleotide sequence ID" value="NZ_JNUP01000064.1"/>
</dbReference>
<dbReference type="GO" id="GO:0005886">
    <property type="term" value="C:plasma membrane"/>
    <property type="evidence" value="ECO:0007669"/>
    <property type="project" value="UniProtKB-SubCell"/>
</dbReference>
<keyword evidence="4 7" id="KW-0812">Transmembrane</keyword>
<comment type="similarity">
    <text evidence="2">Belongs to the UPF0126 family.</text>
</comment>
<dbReference type="eggNOG" id="COG2860">
    <property type="taxonomic scope" value="Bacteria"/>
</dbReference>
<dbReference type="AlphaFoldDB" id="A0A098QWN0"/>
<reference evidence="9 10" key="1">
    <citation type="submission" date="2014-05" db="EMBL/GenBank/DDBJ databases">
        <title>De novo Genome Sequence of Spirocheata sp.</title>
        <authorList>
            <person name="Shivani Y."/>
            <person name="Subhash Y."/>
            <person name="Tushar L."/>
            <person name="Sasikala C."/>
            <person name="Ramana C.V."/>
        </authorList>
    </citation>
    <scope>NUCLEOTIDE SEQUENCE [LARGE SCALE GENOMIC DNA]</scope>
    <source>
        <strain evidence="9 10">JC230</strain>
    </source>
</reference>
<dbReference type="Proteomes" id="UP000029692">
    <property type="component" value="Unassembled WGS sequence"/>
</dbReference>
<feature type="domain" description="Glycine transporter" evidence="8">
    <location>
        <begin position="95"/>
        <end position="167"/>
    </location>
</feature>
<evidence type="ECO:0000256" key="6">
    <source>
        <dbReference type="ARBA" id="ARBA00023136"/>
    </source>
</evidence>
<dbReference type="EMBL" id="JNUP01000064">
    <property type="protein sequence ID" value="KGE71971.1"/>
    <property type="molecule type" value="Genomic_DNA"/>
</dbReference>
<comment type="caution">
    <text evidence="9">The sequence shown here is derived from an EMBL/GenBank/DDBJ whole genome shotgun (WGS) entry which is preliminary data.</text>
</comment>
<evidence type="ECO:0000256" key="5">
    <source>
        <dbReference type="ARBA" id="ARBA00022989"/>
    </source>
</evidence>
<evidence type="ECO:0000256" key="2">
    <source>
        <dbReference type="ARBA" id="ARBA00008193"/>
    </source>
</evidence>
<dbReference type="PANTHER" id="PTHR30506:SF3">
    <property type="entry name" value="UPF0126 INNER MEMBRANE PROTEIN YADS-RELATED"/>
    <property type="match status" value="1"/>
</dbReference>
<feature type="transmembrane region" description="Helical" evidence="7">
    <location>
        <begin position="152"/>
        <end position="172"/>
    </location>
</feature>
<accession>A0A098QWN0</accession>
<dbReference type="Pfam" id="PF03458">
    <property type="entry name" value="Gly_transporter"/>
    <property type="match status" value="2"/>
</dbReference>
<keyword evidence="5 7" id="KW-1133">Transmembrane helix</keyword>
<dbReference type="InterPro" id="IPR005115">
    <property type="entry name" value="Gly_transporter"/>
</dbReference>
<keyword evidence="6 7" id="KW-0472">Membrane</keyword>
<feature type="transmembrane region" description="Helical" evidence="7">
    <location>
        <begin position="6"/>
        <end position="26"/>
    </location>
</feature>
<feature type="transmembrane region" description="Helical" evidence="7">
    <location>
        <begin position="66"/>
        <end position="83"/>
    </location>
</feature>
<evidence type="ECO:0000256" key="1">
    <source>
        <dbReference type="ARBA" id="ARBA00004651"/>
    </source>
</evidence>
<feature type="transmembrane region" description="Helical" evidence="7">
    <location>
        <begin position="95"/>
        <end position="113"/>
    </location>
</feature>